<keyword evidence="4" id="KW-1185">Reference proteome</keyword>
<feature type="compositionally biased region" description="Pro residues" evidence="1">
    <location>
        <begin position="140"/>
        <end position="151"/>
    </location>
</feature>
<reference evidence="3 4" key="2">
    <citation type="submission" date="2024-05" db="EMBL/GenBank/DDBJ databases">
        <authorList>
            <person name="Chen Y."/>
            <person name="Shah S."/>
            <person name="Dougan E. K."/>
            <person name="Thang M."/>
            <person name="Chan C."/>
        </authorList>
    </citation>
    <scope>NUCLEOTIDE SEQUENCE [LARGE SCALE GENOMIC DNA]</scope>
</reference>
<dbReference type="EMBL" id="CAMXCT020006511">
    <property type="protein sequence ID" value="CAL1168364.1"/>
    <property type="molecule type" value="Genomic_DNA"/>
</dbReference>
<evidence type="ECO:0000256" key="1">
    <source>
        <dbReference type="SAM" id="MobiDB-lite"/>
    </source>
</evidence>
<dbReference type="Proteomes" id="UP001152797">
    <property type="component" value="Unassembled WGS sequence"/>
</dbReference>
<dbReference type="OrthoDB" id="10280770at2759"/>
<name>A0A9P1DT09_9DINO</name>
<organism evidence="2">
    <name type="scientific">Cladocopium goreaui</name>
    <dbReference type="NCBI Taxonomy" id="2562237"/>
    <lineage>
        <taxon>Eukaryota</taxon>
        <taxon>Sar</taxon>
        <taxon>Alveolata</taxon>
        <taxon>Dinophyceae</taxon>
        <taxon>Suessiales</taxon>
        <taxon>Symbiodiniaceae</taxon>
        <taxon>Cladocopium</taxon>
    </lineage>
</organism>
<evidence type="ECO:0000313" key="3">
    <source>
        <dbReference type="EMBL" id="CAL4802301.1"/>
    </source>
</evidence>
<comment type="caution">
    <text evidence="2">The sequence shown here is derived from an EMBL/GenBank/DDBJ whole genome shotgun (WGS) entry which is preliminary data.</text>
</comment>
<dbReference type="EMBL" id="CAMXCT010006511">
    <property type="protein sequence ID" value="CAI4014989.1"/>
    <property type="molecule type" value="Genomic_DNA"/>
</dbReference>
<feature type="region of interest" description="Disordered" evidence="1">
    <location>
        <begin position="137"/>
        <end position="158"/>
    </location>
</feature>
<sequence>MWTESSGRAMIARLWSDLPFLNKVMLLHGLFDIVAPNPMTAAPVFRLVDLQFRSKKKRGWAWLFAMLGCMKIRSAFADELTAKRVAGTAYLWQALSISIEGFWHQSIPRPTKVLGTTIAFCAAMFAWLQLRRPELRRPELPTPQTPAPTAPPEELVKS</sequence>
<proteinExistence type="predicted"/>
<evidence type="ECO:0000313" key="4">
    <source>
        <dbReference type="Proteomes" id="UP001152797"/>
    </source>
</evidence>
<reference evidence="2" key="1">
    <citation type="submission" date="2022-10" db="EMBL/GenBank/DDBJ databases">
        <authorList>
            <person name="Chen Y."/>
            <person name="Dougan E. K."/>
            <person name="Chan C."/>
            <person name="Rhodes N."/>
            <person name="Thang M."/>
        </authorList>
    </citation>
    <scope>NUCLEOTIDE SEQUENCE</scope>
</reference>
<evidence type="ECO:0000313" key="2">
    <source>
        <dbReference type="EMBL" id="CAI4014989.1"/>
    </source>
</evidence>
<gene>
    <name evidence="2" type="ORF">C1SCF055_LOCUS39845</name>
</gene>
<protein>
    <submittedName>
        <fullName evidence="2">Uncharacterized protein</fullName>
    </submittedName>
</protein>
<accession>A0A9P1DT09</accession>
<dbReference type="AlphaFoldDB" id="A0A9P1DT09"/>
<dbReference type="EMBL" id="CAMXCT030006511">
    <property type="protein sequence ID" value="CAL4802301.1"/>
    <property type="molecule type" value="Genomic_DNA"/>
</dbReference>